<dbReference type="InterPro" id="IPR013111">
    <property type="entry name" value="EGF_extracell"/>
</dbReference>
<evidence type="ECO:0000256" key="3">
    <source>
        <dbReference type="SAM" id="Phobius"/>
    </source>
</evidence>
<dbReference type="SUPFAM" id="SSF50814">
    <property type="entry name" value="Lipocalins"/>
    <property type="match status" value="1"/>
</dbReference>
<evidence type="ECO:0000259" key="4">
    <source>
        <dbReference type="PROSITE" id="PS50026"/>
    </source>
</evidence>
<comment type="caution">
    <text evidence="2">Lacks conserved residue(s) required for the propagation of feature annotation.</text>
</comment>
<dbReference type="InterPro" id="IPR014878">
    <property type="entry name" value="THAP4-like_heme-bd"/>
</dbReference>
<feature type="domain" description="EGF-like" evidence="4">
    <location>
        <begin position="66"/>
        <end position="100"/>
    </location>
</feature>
<keyword evidence="2" id="KW-0245">EGF-like domain</keyword>
<organism evidence="6 7">
    <name type="scientific">Haemonchus contortus</name>
    <name type="common">Barber pole worm</name>
    <dbReference type="NCBI Taxonomy" id="6289"/>
    <lineage>
        <taxon>Eukaryota</taxon>
        <taxon>Metazoa</taxon>
        <taxon>Ecdysozoa</taxon>
        <taxon>Nematoda</taxon>
        <taxon>Chromadorea</taxon>
        <taxon>Rhabditida</taxon>
        <taxon>Rhabditina</taxon>
        <taxon>Rhabditomorpha</taxon>
        <taxon>Strongyloidea</taxon>
        <taxon>Trichostrongylidae</taxon>
        <taxon>Haemonchus</taxon>
    </lineage>
</organism>
<dbReference type="Pfam" id="PF08768">
    <property type="entry name" value="THAP4_heme-bd"/>
    <property type="match status" value="1"/>
</dbReference>
<dbReference type="InterPro" id="IPR000742">
    <property type="entry name" value="EGF"/>
</dbReference>
<evidence type="ECO:0000313" key="7">
    <source>
        <dbReference type="WBParaSite" id="HCON_00174130-00001"/>
    </source>
</evidence>
<evidence type="ECO:0000256" key="2">
    <source>
        <dbReference type="PROSITE-ProRule" id="PRU00076"/>
    </source>
</evidence>
<dbReference type="InterPro" id="IPR045165">
    <property type="entry name" value="Nitrobindin"/>
</dbReference>
<feature type="transmembrane region" description="Helical" evidence="3">
    <location>
        <begin position="33"/>
        <end position="54"/>
    </location>
</feature>
<dbReference type="Proteomes" id="UP000025227">
    <property type="component" value="Unplaced"/>
</dbReference>
<dbReference type="Pfam" id="PF07974">
    <property type="entry name" value="EGF_2"/>
    <property type="match status" value="1"/>
</dbReference>
<name>A0A7I4Z516_HAECO</name>
<dbReference type="WBParaSite" id="HCON_00174130-00001">
    <property type="protein sequence ID" value="HCON_00174130-00001"/>
    <property type="gene ID" value="HCON_00174130"/>
</dbReference>
<evidence type="ECO:0000313" key="6">
    <source>
        <dbReference type="Proteomes" id="UP000025227"/>
    </source>
</evidence>
<evidence type="ECO:0000256" key="1">
    <source>
        <dbReference type="ARBA" id="ARBA00023157"/>
    </source>
</evidence>
<dbReference type="PROSITE" id="PS50026">
    <property type="entry name" value="EGF_3"/>
    <property type="match status" value="1"/>
</dbReference>
<keyword evidence="3" id="KW-1133">Transmembrane helix</keyword>
<dbReference type="OrthoDB" id="58529at2759"/>
<dbReference type="Gene3D" id="2.10.25.10">
    <property type="entry name" value="Laminin"/>
    <property type="match status" value="1"/>
</dbReference>
<sequence>QGREEMGERLGVIQSLRSPIHAKQPVRRALPSLLATMYFVSVLLLTITVVRPGIQKNQQLMYKQFTSETCRTNPCQNDGRCIPGKLSCQCPQGWMGRFCHRKCRDIYKSCERWAAEDKCHAVITQTNFFDVNCALACNLCKPSPGYVEPEIPLAPALEPLQFFLGKWYSQAAKGLRYPTDVYTNEYEELLDVAPASVPMFGPPSLNLTSTSWYDVDTRVMQGFVTLKPNSFPAEVAILSTSNEGLNMIELGTLKHHVLTVNISYMQVHPTMDSAILPLGATRRFRRVGALLEMTVAKLFTNNKVIQFKKMFKKVAEYPI</sequence>
<dbReference type="SUPFAM" id="SSF57196">
    <property type="entry name" value="EGF/Laminin"/>
    <property type="match status" value="1"/>
</dbReference>
<dbReference type="SMART" id="SM00181">
    <property type="entry name" value="EGF"/>
    <property type="match status" value="1"/>
</dbReference>
<dbReference type="InterPro" id="IPR012674">
    <property type="entry name" value="Calycin"/>
</dbReference>
<keyword evidence="1 2" id="KW-1015">Disulfide bond</keyword>
<dbReference type="SMART" id="SM00254">
    <property type="entry name" value="ShKT"/>
    <property type="match status" value="1"/>
</dbReference>
<dbReference type="Pfam" id="PF01549">
    <property type="entry name" value="ShK"/>
    <property type="match status" value="1"/>
</dbReference>
<keyword evidence="3" id="KW-0472">Membrane</keyword>
<dbReference type="OMA" id="NISYMQV"/>
<reference evidence="7" key="1">
    <citation type="submission" date="2020-12" db="UniProtKB">
        <authorList>
            <consortium name="WormBaseParasite"/>
        </authorList>
    </citation>
    <scope>IDENTIFICATION</scope>
    <source>
        <strain evidence="7">MHco3</strain>
    </source>
</reference>
<dbReference type="PROSITE" id="PS51670">
    <property type="entry name" value="SHKT"/>
    <property type="match status" value="1"/>
</dbReference>
<accession>A0A7I4Z516</accession>
<evidence type="ECO:0000259" key="5">
    <source>
        <dbReference type="PROSITE" id="PS51670"/>
    </source>
</evidence>
<dbReference type="PROSITE" id="PS00022">
    <property type="entry name" value="EGF_1"/>
    <property type="match status" value="1"/>
</dbReference>
<proteinExistence type="predicted"/>
<protein>
    <submittedName>
        <fullName evidence="7">Protein male abnormal 7</fullName>
    </submittedName>
</protein>
<feature type="domain" description="ShKT" evidence="5">
    <location>
        <begin position="103"/>
        <end position="140"/>
    </location>
</feature>
<dbReference type="CDD" id="cd00054">
    <property type="entry name" value="EGF_CA"/>
    <property type="match status" value="1"/>
</dbReference>
<dbReference type="PANTHER" id="PTHR15854:SF1">
    <property type="entry name" value="PROTEIN MALE ABNORMAL 7"/>
    <property type="match status" value="1"/>
</dbReference>
<dbReference type="PANTHER" id="PTHR15854">
    <property type="entry name" value="THAP4 PROTEIN"/>
    <property type="match status" value="1"/>
</dbReference>
<feature type="disulfide bond" evidence="2">
    <location>
        <begin position="90"/>
        <end position="99"/>
    </location>
</feature>
<keyword evidence="6" id="KW-1185">Reference proteome</keyword>
<dbReference type="Gene3D" id="2.40.128.20">
    <property type="match status" value="1"/>
</dbReference>
<dbReference type="AlphaFoldDB" id="A0A7I4Z516"/>
<keyword evidence="3" id="KW-0812">Transmembrane</keyword>
<dbReference type="InterPro" id="IPR003582">
    <property type="entry name" value="ShKT_dom"/>
</dbReference>